<dbReference type="Proteomes" id="UP000199506">
    <property type="component" value="Unassembled WGS sequence"/>
</dbReference>
<dbReference type="OrthoDB" id="78491at2157"/>
<accession>A0A1H7KDA3</accession>
<dbReference type="EMBL" id="FOAK01000006">
    <property type="protein sequence ID" value="SEK84476.1"/>
    <property type="molecule type" value="Genomic_DNA"/>
</dbReference>
<sequence length="838" mass="95905">MIILCGFVLDTSLLSYNDSCYLNRLCDNSQYDFYSEANSDYVINDNWWGENTPKISINRSILANIYNATGNVIMNSWMVAHLFSSSYKINENSNIERAKFYVDLTYNNIGNDLSSKGYIPNNLESFIGVFNGNGVKKSNISYLHEGKAFVDFELNDLFENHENITVMAIFDNVKILNSFNKKATIDIMIFSSAWDVENNYFVNKTYQIPFSNNASWITFSWTETGLFTGKIYVIVNGEILDEININNLFYQHFKNNYSTNVFEAIKLLDTVFASTKEGVWAPNGYYFSFAKAANIDFRDYNSVYNRFLNYIKLYYDLTDSDLNFVKNYKGFFIDFIDMTIDFHGDMTPDINFDYNGVHKLLKPPSSYAHRISNIYYTDIEDENNISIGYEGMRSFAIVKGNLTNDDLQFWLNQKEFYAPGLMKAAYGTFLTSLLVIYENDRVSDESAIKFNVTWSRISPVCVSLCNDYNCLYVTGESDHGMGREAIGNISDVWKFNFATSFSFSLVEQLVGNNIWNDTTIGSVTLGLIESYFNNETMEIFTSNGYIFIKCENDGNTLLFLDLKTGIVRDYFSYYGLLGTMPCYHDNITENAWKYGNNILNNMGREFNDLKNIFGIGVISATLIGEVEFIGLEMSGISIGSALIEGSEIGLLFGEISIAPIMLISLPIIMFLFPEQVNEVWMNFASLFNPYYKDYPDIPIYENTYPANIINPPKLVLDGKSSDDYIISQLKNNRNFNNKYKRYNSNVNKDNINFEIKIGPIPSGKGPKDMDNIGSAEEVGKYLKELYKNYKDAKSKGEVLKFVKSNIKELFALSLYFESIETVNLLINLFLYELEKDKG</sequence>
<evidence type="ECO:0000313" key="1">
    <source>
        <dbReference type="EMBL" id="SEK84476.1"/>
    </source>
</evidence>
<organism evidence="1 2">
    <name type="scientific">Methanobrevibacter gottschalkii</name>
    <dbReference type="NCBI Taxonomy" id="190974"/>
    <lineage>
        <taxon>Archaea</taxon>
        <taxon>Methanobacteriati</taxon>
        <taxon>Methanobacteriota</taxon>
        <taxon>Methanomada group</taxon>
        <taxon>Methanobacteria</taxon>
        <taxon>Methanobacteriales</taxon>
        <taxon>Methanobacteriaceae</taxon>
        <taxon>Methanobrevibacter</taxon>
    </lineage>
</organism>
<dbReference type="RefSeq" id="WP_143752999.1">
    <property type="nucleotide sequence ID" value="NZ_FOAK01000006.1"/>
</dbReference>
<evidence type="ECO:0000313" key="2">
    <source>
        <dbReference type="Proteomes" id="UP000199506"/>
    </source>
</evidence>
<gene>
    <name evidence="1" type="ORF">SAMN05216439_1545</name>
</gene>
<name>A0A1H7KDA3_9EURY</name>
<dbReference type="STRING" id="190974.SAMN05216439_1545"/>
<reference evidence="1 2" key="1">
    <citation type="submission" date="2016-10" db="EMBL/GenBank/DDBJ databases">
        <authorList>
            <person name="de Groot N.N."/>
        </authorList>
    </citation>
    <scope>NUCLEOTIDE SEQUENCE [LARGE SCALE GENOMIC DNA]</scope>
    <source>
        <strain evidence="1 2">DSM 11978</strain>
    </source>
</reference>
<protein>
    <submittedName>
        <fullName evidence="1">Uncharacterized protein</fullName>
    </submittedName>
</protein>
<dbReference type="AlphaFoldDB" id="A0A1H7KDA3"/>
<proteinExistence type="predicted"/>